<evidence type="ECO:0000313" key="3">
    <source>
        <dbReference type="Proteomes" id="UP001386955"/>
    </source>
</evidence>
<organism evidence="2 3">
    <name type="scientific">Psophocarpus tetragonolobus</name>
    <name type="common">Winged bean</name>
    <name type="synonym">Dolichos tetragonolobus</name>
    <dbReference type="NCBI Taxonomy" id="3891"/>
    <lineage>
        <taxon>Eukaryota</taxon>
        <taxon>Viridiplantae</taxon>
        <taxon>Streptophyta</taxon>
        <taxon>Embryophyta</taxon>
        <taxon>Tracheophyta</taxon>
        <taxon>Spermatophyta</taxon>
        <taxon>Magnoliopsida</taxon>
        <taxon>eudicotyledons</taxon>
        <taxon>Gunneridae</taxon>
        <taxon>Pentapetalae</taxon>
        <taxon>rosids</taxon>
        <taxon>fabids</taxon>
        <taxon>Fabales</taxon>
        <taxon>Fabaceae</taxon>
        <taxon>Papilionoideae</taxon>
        <taxon>50 kb inversion clade</taxon>
        <taxon>NPAAA clade</taxon>
        <taxon>indigoferoid/millettioid clade</taxon>
        <taxon>Phaseoleae</taxon>
        <taxon>Psophocarpus</taxon>
    </lineage>
</organism>
<name>A0AAN9SS18_PSOTE</name>
<dbReference type="AlphaFoldDB" id="A0AAN9SS18"/>
<sequence>MDPIGNNRMKEDRFSVSLTPNKFSGDRKTEEERDEGTHGTKRQKESTRTHFVGDEFIVARESESVDYWIPWKRERDEKCGETLFLLRPDLRGKEYINIFSLMARTGWFGYQSLILQKGNRYFSLQLLCLCEGHRLV</sequence>
<feature type="region of interest" description="Disordered" evidence="1">
    <location>
        <begin position="1"/>
        <end position="47"/>
    </location>
</feature>
<reference evidence="2 3" key="1">
    <citation type="submission" date="2024-01" db="EMBL/GenBank/DDBJ databases">
        <title>The genomes of 5 underutilized Papilionoideae crops provide insights into root nodulation and disease resistanc.</title>
        <authorList>
            <person name="Jiang F."/>
        </authorList>
    </citation>
    <scope>NUCLEOTIDE SEQUENCE [LARGE SCALE GENOMIC DNA]</scope>
    <source>
        <strain evidence="2">DUOXIRENSHENG_FW03</strain>
        <tissue evidence="2">Leaves</tissue>
    </source>
</reference>
<keyword evidence="3" id="KW-1185">Reference proteome</keyword>
<gene>
    <name evidence="2" type="ORF">VNO78_05610</name>
</gene>
<dbReference type="EMBL" id="JAYMYS010000002">
    <property type="protein sequence ID" value="KAK7404655.1"/>
    <property type="molecule type" value="Genomic_DNA"/>
</dbReference>
<feature type="compositionally biased region" description="Basic and acidic residues" evidence="1">
    <location>
        <begin position="24"/>
        <end position="47"/>
    </location>
</feature>
<protein>
    <submittedName>
        <fullName evidence="2">Uncharacterized protein</fullName>
    </submittedName>
</protein>
<evidence type="ECO:0000256" key="1">
    <source>
        <dbReference type="SAM" id="MobiDB-lite"/>
    </source>
</evidence>
<proteinExistence type="predicted"/>
<accession>A0AAN9SS18</accession>
<comment type="caution">
    <text evidence="2">The sequence shown here is derived from an EMBL/GenBank/DDBJ whole genome shotgun (WGS) entry which is preliminary data.</text>
</comment>
<dbReference type="Proteomes" id="UP001386955">
    <property type="component" value="Unassembled WGS sequence"/>
</dbReference>
<evidence type="ECO:0000313" key="2">
    <source>
        <dbReference type="EMBL" id="KAK7404655.1"/>
    </source>
</evidence>